<sequence>MDQKNIAELSSDFCVIRHEEQTDRFARAVLRQTVNDHCDDLEYGVWVSLSEKSFDDYYDHFDDQNYEATYFGYLCTLIPEYDDTNSIKTKVVLSAGGSRPEVVPHHGQGEHPFLHDYFNGISKAQAEQRIRYAMGED</sequence>
<organism evidence="1 2">
    <name type="scientific">Flaviaesturariibacter amylovorans</name>
    <dbReference type="NCBI Taxonomy" id="1084520"/>
    <lineage>
        <taxon>Bacteria</taxon>
        <taxon>Pseudomonadati</taxon>
        <taxon>Bacteroidota</taxon>
        <taxon>Chitinophagia</taxon>
        <taxon>Chitinophagales</taxon>
        <taxon>Chitinophagaceae</taxon>
        <taxon>Flaviaestuariibacter</taxon>
    </lineage>
</organism>
<reference evidence="2" key="1">
    <citation type="journal article" date="2019" name="Int. J. Syst. Evol. Microbiol.">
        <title>The Global Catalogue of Microorganisms (GCM) 10K type strain sequencing project: providing services to taxonomists for standard genome sequencing and annotation.</title>
        <authorList>
            <consortium name="The Broad Institute Genomics Platform"/>
            <consortium name="The Broad Institute Genome Sequencing Center for Infectious Disease"/>
            <person name="Wu L."/>
            <person name="Ma J."/>
        </authorList>
    </citation>
    <scope>NUCLEOTIDE SEQUENCE [LARGE SCALE GENOMIC DNA]</scope>
    <source>
        <strain evidence="2">JCM 17919</strain>
    </source>
</reference>
<proteinExistence type="predicted"/>
<dbReference type="Pfam" id="PF09965">
    <property type="entry name" value="DUF2199"/>
    <property type="match status" value="1"/>
</dbReference>
<dbReference type="EMBL" id="BAABGY010000001">
    <property type="protein sequence ID" value="GAA4319276.1"/>
    <property type="molecule type" value="Genomic_DNA"/>
</dbReference>
<evidence type="ECO:0000313" key="2">
    <source>
        <dbReference type="Proteomes" id="UP001501725"/>
    </source>
</evidence>
<comment type="caution">
    <text evidence="1">The sequence shown here is derived from an EMBL/GenBank/DDBJ whole genome shotgun (WGS) entry which is preliminary data.</text>
</comment>
<name>A0ABP8G7Z8_9BACT</name>
<dbReference type="Proteomes" id="UP001501725">
    <property type="component" value="Unassembled WGS sequence"/>
</dbReference>
<accession>A0ABP8G7Z8</accession>
<gene>
    <name evidence="1" type="ORF">GCM10023184_03950</name>
</gene>
<evidence type="ECO:0008006" key="3">
    <source>
        <dbReference type="Google" id="ProtNLM"/>
    </source>
</evidence>
<protein>
    <recommendedName>
        <fullName evidence="3">DUF2199 domain-containing protein</fullName>
    </recommendedName>
</protein>
<keyword evidence="2" id="KW-1185">Reference proteome</keyword>
<dbReference type="InterPro" id="IPR018697">
    <property type="entry name" value="DUF2199"/>
</dbReference>
<evidence type="ECO:0000313" key="1">
    <source>
        <dbReference type="EMBL" id="GAA4319276.1"/>
    </source>
</evidence>